<protein>
    <recommendedName>
        <fullName evidence="1">Methyltransferase FkbM domain-containing protein</fullName>
    </recommendedName>
</protein>
<accession>A0A3R7QTY3</accession>
<feature type="domain" description="Methyltransferase FkbM" evidence="1">
    <location>
        <begin position="89"/>
        <end position="264"/>
    </location>
</feature>
<dbReference type="NCBIfam" id="TIGR01444">
    <property type="entry name" value="fkbM_fam"/>
    <property type="match status" value="1"/>
</dbReference>
<dbReference type="AlphaFoldDB" id="A0A3R7QTY3"/>
<dbReference type="SUPFAM" id="SSF53335">
    <property type="entry name" value="S-adenosyl-L-methionine-dependent methyltransferases"/>
    <property type="match status" value="1"/>
</dbReference>
<comment type="caution">
    <text evidence="2">The sequence shown here is derived from an EMBL/GenBank/DDBJ whole genome shotgun (WGS) entry which is preliminary data.</text>
</comment>
<organism evidence="2 3">
    <name type="scientific">Penaeus vannamei</name>
    <name type="common">Whiteleg shrimp</name>
    <name type="synonym">Litopenaeus vannamei</name>
    <dbReference type="NCBI Taxonomy" id="6689"/>
    <lineage>
        <taxon>Eukaryota</taxon>
        <taxon>Metazoa</taxon>
        <taxon>Ecdysozoa</taxon>
        <taxon>Arthropoda</taxon>
        <taxon>Crustacea</taxon>
        <taxon>Multicrustacea</taxon>
        <taxon>Malacostraca</taxon>
        <taxon>Eumalacostraca</taxon>
        <taxon>Eucarida</taxon>
        <taxon>Decapoda</taxon>
        <taxon>Dendrobranchiata</taxon>
        <taxon>Penaeoidea</taxon>
        <taxon>Penaeidae</taxon>
        <taxon>Penaeus</taxon>
    </lineage>
</organism>
<reference evidence="2 3" key="2">
    <citation type="submission" date="2019-01" db="EMBL/GenBank/DDBJ databases">
        <title>The decoding of complex shrimp genome reveals the adaptation for benthos swimmer, frequently molting mechanism and breeding impact on genome.</title>
        <authorList>
            <person name="Sun Y."/>
            <person name="Gao Y."/>
            <person name="Yu Y."/>
        </authorList>
    </citation>
    <scope>NUCLEOTIDE SEQUENCE [LARGE SCALE GENOMIC DNA]</scope>
    <source>
        <tissue evidence="2">Muscle</tissue>
    </source>
</reference>
<dbReference type="InterPro" id="IPR029063">
    <property type="entry name" value="SAM-dependent_MTases_sf"/>
</dbReference>
<dbReference type="Proteomes" id="UP000283509">
    <property type="component" value="Unassembled WGS sequence"/>
</dbReference>
<name>A0A3R7QTY3_PENVA</name>
<dbReference type="InterPro" id="IPR052514">
    <property type="entry name" value="SAM-dependent_MTase"/>
</dbReference>
<dbReference type="EMBL" id="QCYY01001403">
    <property type="protein sequence ID" value="ROT78275.1"/>
    <property type="molecule type" value="Genomic_DNA"/>
</dbReference>
<dbReference type="PANTHER" id="PTHR34203">
    <property type="entry name" value="METHYLTRANSFERASE, FKBM FAMILY PROTEIN"/>
    <property type="match status" value="1"/>
</dbReference>
<dbReference type="Gene3D" id="3.40.50.150">
    <property type="entry name" value="Vaccinia Virus protein VP39"/>
    <property type="match status" value="1"/>
</dbReference>
<dbReference type="InterPro" id="IPR006342">
    <property type="entry name" value="FkbM_mtfrase"/>
</dbReference>
<reference evidence="2 3" key="1">
    <citation type="submission" date="2018-04" db="EMBL/GenBank/DDBJ databases">
        <authorList>
            <person name="Zhang X."/>
            <person name="Yuan J."/>
            <person name="Li F."/>
            <person name="Xiang J."/>
        </authorList>
    </citation>
    <scope>NUCLEOTIDE SEQUENCE [LARGE SCALE GENOMIC DNA]</scope>
    <source>
        <tissue evidence="2">Muscle</tissue>
    </source>
</reference>
<evidence type="ECO:0000259" key="1">
    <source>
        <dbReference type="Pfam" id="PF05050"/>
    </source>
</evidence>
<dbReference type="PANTHER" id="PTHR34203:SF15">
    <property type="entry name" value="SLL1173 PROTEIN"/>
    <property type="match status" value="1"/>
</dbReference>
<evidence type="ECO:0000313" key="3">
    <source>
        <dbReference type="Proteomes" id="UP000283509"/>
    </source>
</evidence>
<keyword evidence="3" id="KW-1185">Reference proteome</keyword>
<evidence type="ECO:0000313" key="2">
    <source>
        <dbReference type="EMBL" id="ROT78275.1"/>
    </source>
</evidence>
<dbReference type="OrthoDB" id="6355747at2759"/>
<sequence length="301" mass="33489">MPSAGEYYDLLVSSSSPNSLLERLLPGDPPLRTLWTLNITTPEYQICPHTAATDRYISAQLLTDGTWEPHILALFRLALKYYPSCTVIDLGAHVGVYTLLAGAVGVPAVAVEPVWASAVRIHAGARAGKVEDKITILLHAAAHARVRAKLRYKRGNLGGTSVQEIGFAEYEKLKKRRPRDVVTTVSLNDLAPFVNTSVVVIKIDIEGWECQAILGGTGFLASHFAPYVFMEWAVVSNNRHKYHAPCRPAHLQRMIQWFASRGYHAHISKSGVELNPARLETWRAGDIYWRHRTAPRLQQHG</sequence>
<dbReference type="Pfam" id="PF05050">
    <property type="entry name" value="Methyltransf_21"/>
    <property type="match status" value="1"/>
</dbReference>
<proteinExistence type="predicted"/>
<gene>
    <name evidence="2" type="ORF">C7M84_003005</name>
</gene>